<evidence type="ECO:0000256" key="2">
    <source>
        <dbReference type="ARBA" id="ARBA00022963"/>
    </source>
</evidence>
<dbReference type="InterPro" id="IPR036415">
    <property type="entry name" value="Lamin_tail_dom_sf"/>
</dbReference>
<feature type="transmembrane region" description="Helical" evidence="4">
    <location>
        <begin position="628"/>
        <end position="647"/>
    </location>
</feature>
<dbReference type="SUPFAM" id="SSF74853">
    <property type="entry name" value="Lamin A/C globular tail domain"/>
    <property type="match status" value="1"/>
</dbReference>
<dbReference type="PROSITE" id="PS50035">
    <property type="entry name" value="PLD"/>
    <property type="match status" value="2"/>
</dbReference>
<dbReference type="Gene3D" id="3.30.870.10">
    <property type="entry name" value="Endonuclease Chain A"/>
    <property type="match status" value="2"/>
</dbReference>
<protein>
    <recommendedName>
        <fullName evidence="5">PLD phosphodiesterase domain-containing protein</fullName>
    </recommendedName>
</protein>
<evidence type="ECO:0000313" key="7">
    <source>
        <dbReference type="Proteomes" id="UP000273278"/>
    </source>
</evidence>
<dbReference type="GeneID" id="41321771"/>
<dbReference type="EMBL" id="CP017686">
    <property type="protein sequence ID" value="AYQ55132.1"/>
    <property type="molecule type" value="Genomic_DNA"/>
</dbReference>
<accession>A0A3G3IHZ9</accession>
<dbReference type="GO" id="GO:0016891">
    <property type="term" value="F:RNA endonuclease activity producing 5'-phosphomonoesters, hydrolytic mechanism"/>
    <property type="evidence" value="ECO:0007669"/>
    <property type="project" value="TreeGrafter"/>
</dbReference>
<dbReference type="InterPro" id="IPR025202">
    <property type="entry name" value="PLD-like_dom"/>
</dbReference>
<evidence type="ECO:0000256" key="4">
    <source>
        <dbReference type="SAM" id="Phobius"/>
    </source>
</evidence>
<dbReference type="Pfam" id="PF00932">
    <property type="entry name" value="LTD"/>
    <property type="match status" value="1"/>
</dbReference>
<reference evidence="6 7" key="1">
    <citation type="submission" date="2016-10" db="EMBL/GenBank/DDBJ databases">
        <title>Complete genome of the TMA-utilizing, human hosted archaeon Methanomethylophilus alvus Gen. nov, sp. nov., strain Mx-05, derived from a pure culture.</title>
        <authorList>
            <person name="Brugere J.-F."/>
            <person name="Ben Hania W."/>
            <person name="Chaudhary P.P."/>
            <person name="Gaci N."/>
            <person name="Borrel G."/>
            <person name="Cao Van Tuat L."/>
            <person name="Fardeau M.-L."/>
            <person name="Harris H.M.B."/>
            <person name="O'Toole P.W."/>
            <person name="Ollivier B."/>
        </authorList>
    </citation>
    <scope>NUCLEOTIDE SEQUENCE [LARGE SCALE GENOMIC DNA]</scope>
    <source>
        <strain evidence="6 7">Mx-05</strain>
    </source>
</reference>
<keyword evidence="2" id="KW-0442">Lipid degradation</keyword>
<organism evidence="6 7">
    <name type="scientific">Methanomethylophilus alvi</name>
    <dbReference type="NCBI Taxonomy" id="1291540"/>
    <lineage>
        <taxon>Archaea</taxon>
        <taxon>Methanobacteriati</taxon>
        <taxon>Thermoplasmatota</taxon>
        <taxon>Thermoplasmata</taxon>
        <taxon>Methanomassiliicoccales</taxon>
        <taxon>Methanomethylophilaceae</taxon>
        <taxon>Methanomethylophilus</taxon>
    </lineage>
</organism>
<evidence type="ECO:0000313" key="6">
    <source>
        <dbReference type="EMBL" id="AYQ55132.1"/>
    </source>
</evidence>
<dbReference type="Gene3D" id="2.60.40.1260">
    <property type="entry name" value="Lamin Tail domain"/>
    <property type="match status" value="1"/>
</dbReference>
<dbReference type="InterPro" id="IPR051406">
    <property type="entry name" value="PLD_domain"/>
</dbReference>
<name>A0A3G3IHZ9_9ARCH</name>
<dbReference type="PANTHER" id="PTHR43856">
    <property type="entry name" value="CARDIOLIPIN HYDROLASE"/>
    <property type="match status" value="1"/>
</dbReference>
<dbReference type="SMART" id="SM00155">
    <property type="entry name" value="PLDc"/>
    <property type="match status" value="2"/>
</dbReference>
<sequence>MRTRSEVLLCILIVAATTSLLGPTIHDPVDAAVSPSVLITEVNPYDEGVSIQNVCASQVDLMGWCMTDGEGTLTFNRSTVLHPGERLTIVGEVGKNWFCSRSGTIQTDDPCITRTGRFILADSGDEVVLKVGDSVIDQVCWGGSLGADGWSGSPVRISSLTYAMRTSQTDTDTSSDWMVTRAGWTNYVFPGTSAFEASVVPFSFPESGGGPIYKALESASCSVDISIYLISCPNVIALLSSLCDRGVSVRILAEAEPLGVDISTELALLKSIDDGGADVRLINFGDHPQRFVYVHNKYAVIDGDTVIITSENWTSGNMGYGNGNRGWGAVISGKGYAGYMERVFENDFDTVWGDTVCLEDAYPDLKGYRGTLSYVPPDVPEYRSYEASVSPVLSPDNSFSTLRMMMGSAERRIYAEEMDLGDSLSPVNGDTPIAWMASAASCGLDVRFILDSSQSGGGAHVSTVNLINETTGIKAVAVDGGDGFSLIHNKGIVIDGSVWVGSVNWTATSFDRNREVAVLIVSEEVASFFADLFLSDFGVSRTDVEEGGLSFTAEVVRGSGGYAVVLRARGPAGSIFLWAVDGEERCTDVSAAVFHVSSGDHVASVSVEGIDVSEEVSFTVPSEDHGGYVIYLSAAVILLIGTVVAFFRDRPSGGYGDMGWRSGR</sequence>
<gene>
    <name evidence="6" type="ORF">BKD89_04855</name>
</gene>
<proteinExistence type="predicted"/>
<evidence type="ECO:0000256" key="1">
    <source>
        <dbReference type="ARBA" id="ARBA00022801"/>
    </source>
</evidence>
<keyword evidence="4" id="KW-0812">Transmembrane</keyword>
<evidence type="ECO:0000256" key="3">
    <source>
        <dbReference type="ARBA" id="ARBA00023098"/>
    </source>
</evidence>
<evidence type="ECO:0000259" key="5">
    <source>
        <dbReference type="PROSITE" id="PS50035"/>
    </source>
</evidence>
<dbReference type="GO" id="GO:0016042">
    <property type="term" value="P:lipid catabolic process"/>
    <property type="evidence" value="ECO:0007669"/>
    <property type="project" value="UniProtKB-KW"/>
</dbReference>
<dbReference type="InterPro" id="IPR001736">
    <property type="entry name" value="PLipase_D/transphosphatidylase"/>
</dbReference>
<dbReference type="OMA" id="VSWMASA"/>
<dbReference type="RefSeq" id="WP_015504873.1">
    <property type="nucleotide sequence ID" value="NZ_CP017686.1"/>
</dbReference>
<feature type="domain" description="PLD phosphodiesterase" evidence="5">
    <location>
        <begin position="483"/>
        <end position="509"/>
    </location>
</feature>
<keyword evidence="1" id="KW-0378">Hydrolase</keyword>
<keyword evidence="4" id="KW-0472">Membrane</keyword>
<dbReference type="InterPro" id="IPR001322">
    <property type="entry name" value="Lamin_tail_dom"/>
</dbReference>
<feature type="domain" description="PLD phosphodiesterase" evidence="5">
    <location>
        <begin position="290"/>
        <end position="317"/>
    </location>
</feature>
<keyword evidence="4" id="KW-1133">Transmembrane helix</keyword>
<dbReference type="PANTHER" id="PTHR43856:SF1">
    <property type="entry name" value="MITOCHONDRIAL CARDIOLIPIN HYDROLASE"/>
    <property type="match status" value="1"/>
</dbReference>
<dbReference type="Proteomes" id="UP000273278">
    <property type="component" value="Chromosome"/>
</dbReference>
<dbReference type="Pfam" id="PF13091">
    <property type="entry name" value="PLDc_2"/>
    <property type="match status" value="2"/>
</dbReference>
<dbReference type="SUPFAM" id="SSF56024">
    <property type="entry name" value="Phospholipase D/nuclease"/>
    <property type="match status" value="2"/>
</dbReference>
<dbReference type="AlphaFoldDB" id="A0A3G3IHZ9"/>
<keyword evidence="3" id="KW-0443">Lipid metabolism</keyword>